<feature type="compositionally biased region" description="Basic and acidic residues" evidence="1">
    <location>
        <begin position="160"/>
        <end position="170"/>
    </location>
</feature>
<feature type="compositionally biased region" description="Polar residues" evidence="1">
    <location>
        <begin position="178"/>
        <end position="187"/>
    </location>
</feature>
<feature type="region of interest" description="Disordered" evidence="1">
    <location>
        <begin position="1"/>
        <end position="342"/>
    </location>
</feature>
<name>A0AA38H1Y7_9TREE</name>
<feature type="compositionally biased region" description="Low complexity" evidence="1">
    <location>
        <begin position="188"/>
        <end position="198"/>
    </location>
</feature>
<dbReference type="AlphaFoldDB" id="A0AA38H1Y7"/>
<keyword evidence="3" id="KW-1185">Reference proteome</keyword>
<accession>A0AA38H1Y7</accession>
<feature type="compositionally biased region" description="Low complexity" evidence="1">
    <location>
        <begin position="262"/>
        <end position="285"/>
    </location>
</feature>
<dbReference type="EMBL" id="JAKWFO010000011">
    <property type="protein sequence ID" value="KAI9633212.1"/>
    <property type="molecule type" value="Genomic_DNA"/>
</dbReference>
<proteinExistence type="predicted"/>
<reference evidence="2" key="1">
    <citation type="journal article" date="2022" name="G3 (Bethesda)">
        <title>High quality genome of the basidiomycete yeast Dioszegia hungarica PDD-24b-2 isolated from cloud water.</title>
        <authorList>
            <person name="Jarrige D."/>
            <person name="Haridas S."/>
            <person name="Bleykasten-Grosshans C."/>
            <person name="Joly M."/>
            <person name="Nadalig T."/>
            <person name="Sancelme M."/>
            <person name="Vuilleumier S."/>
            <person name="Grigoriev I.V."/>
            <person name="Amato P."/>
            <person name="Bringel F."/>
        </authorList>
    </citation>
    <scope>NUCLEOTIDE SEQUENCE</scope>
    <source>
        <strain evidence="2">PDD-24b-2</strain>
    </source>
</reference>
<dbReference type="GeneID" id="77729682"/>
<comment type="caution">
    <text evidence="2">The sequence shown here is derived from an EMBL/GenBank/DDBJ whole genome shotgun (WGS) entry which is preliminary data.</text>
</comment>
<evidence type="ECO:0000313" key="2">
    <source>
        <dbReference type="EMBL" id="KAI9633212.1"/>
    </source>
</evidence>
<dbReference type="Proteomes" id="UP001164286">
    <property type="component" value="Unassembled WGS sequence"/>
</dbReference>
<feature type="compositionally biased region" description="Basic and acidic residues" evidence="1">
    <location>
        <begin position="104"/>
        <end position="114"/>
    </location>
</feature>
<organism evidence="2 3">
    <name type="scientific">Dioszegia hungarica</name>
    <dbReference type="NCBI Taxonomy" id="4972"/>
    <lineage>
        <taxon>Eukaryota</taxon>
        <taxon>Fungi</taxon>
        <taxon>Dikarya</taxon>
        <taxon>Basidiomycota</taxon>
        <taxon>Agaricomycotina</taxon>
        <taxon>Tremellomycetes</taxon>
        <taxon>Tremellales</taxon>
        <taxon>Bulleribasidiaceae</taxon>
        <taxon>Dioszegia</taxon>
    </lineage>
</organism>
<dbReference type="RefSeq" id="XP_052942989.1">
    <property type="nucleotide sequence ID" value="XM_053090477.1"/>
</dbReference>
<feature type="compositionally biased region" description="Acidic residues" evidence="1">
    <location>
        <begin position="119"/>
        <end position="151"/>
    </location>
</feature>
<gene>
    <name evidence="2" type="ORF">MKK02DRAFT_39192</name>
</gene>
<protein>
    <submittedName>
        <fullName evidence="2">Uncharacterized protein</fullName>
    </submittedName>
</protein>
<feature type="compositionally biased region" description="Low complexity" evidence="1">
    <location>
        <begin position="1"/>
        <end position="50"/>
    </location>
</feature>
<sequence>MSGFSRSSFGSSSASSHGPSTPYSSSSRRLPSDSSYSSSSSTDTTPPGSLREYSASLKASHTMGMAQAMKSMPLERGPRSCDATANPFDALFTSPSPSPMPRPALHERNTREEYMQVDQEVDGEGYEYEYEEGEYEGDDYQEDDCEGEEAEGSAGRRRRMSVDDTYDPRFRPSLINFHRQNSDNATPGSVSSESSFEGGKSEDYRRMYGPGIHSPSDLAMFARNRDVQTPPAISQSTSEIPTPTQSQPYSPYDPAERSSVFSTLSSATMTSISSTDTITSLPSPTLAAQIGVAGTGRMSRPSLLRPRPRPRPYEMEGARPAAGSRMHSFGQDEEEMRQDGRSVSEVMVAMAGLRCQRGRGSRV</sequence>
<feature type="compositionally biased region" description="Polar residues" evidence="1">
    <location>
        <begin position="231"/>
        <end position="249"/>
    </location>
</feature>
<evidence type="ECO:0000256" key="1">
    <source>
        <dbReference type="SAM" id="MobiDB-lite"/>
    </source>
</evidence>
<evidence type="ECO:0000313" key="3">
    <source>
        <dbReference type="Proteomes" id="UP001164286"/>
    </source>
</evidence>